<dbReference type="GeneID" id="17265529"/>
<feature type="region of interest" description="Disordered" evidence="1">
    <location>
        <begin position="1"/>
        <end position="88"/>
    </location>
</feature>
<dbReference type="PANTHER" id="PTHR45614">
    <property type="entry name" value="MYB PROTEIN-RELATED"/>
    <property type="match status" value="1"/>
</dbReference>
<organism evidence="4 5">
    <name type="scientific">Emiliania huxleyi (strain CCMP1516)</name>
    <dbReference type="NCBI Taxonomy" id="280463"/>
    <lineage>
        <taxon>Eukaryota</taxon>
        <taxon>Haptista</taxon>
        <taxon>Haptophyta</taxon>
        <taxon>Prymnesiophyceae</taxon>
        <taxon>Isochrysidales</taxon>
        <taxon>Noelaerhabdaceae</taxon>
        <taxon>Emiliania</taxon>
    </lineage>
</organism>
<feature type="domain" description="Myb-like" evidence="2">
    <location>
        <begin position="163"/>
        <end position="208"/>
    </location>
</feature>
<evidence type="ECO:0000313" key="5">
    <source>
        <dbReference type="Proteomes" id="UP000013827"/>
    </source>
</evidence>
<accession>A0A0D3J946</accession>
<feature type="domain" description="Myb-like" evidence="2">
    <location>
        <begin position="255"/>
        <end position="305"/>
    </location>
</feature>
<dbReference type="SUPFAM" id="SSF46689">
    <property type="entry name" value="Homeodomain-like"/>
    <property type="match status" value="1"/>
</dbReference>
<keyword evidence="5" id="KW-1185">Reference proteome</keyword>
<evidence type="ECO:0000256" key="1">
    <source>
        <dbReference type="SAM" id="MobiDB-lite"/>
    </source>
</evidence>
<name>A0A0D3J946_EMIH1</name>
<dbReference type="GO" id="GO:0000978">
    <property type="term" value="F:RNA polymerase II cis-regulatory region sequence-specific DNA binding"/>
    <property type="evidence" value="ECO:0007669"/>
    <property type="project" value="TreeGrafter"/>
</dbReference>
<proteinExistence type="predicted"/>
<feature type="domain" description="HTH myb-type" evidence="3">
    <location>
        <begin position="257"/>
        <end position="309"/>
    </location>
</feature>
<dbReference type="KEGG" id="ehx:EMIHUDRAFT_208804"/>
<dbReference type="PaxDb" id="2903-EOD20031"/>
<feature type="compositionally biased region" description="Basic and acidic residues" evidence="1">
    <location>
        <begin position="76"/>
        <end position="87"/>
    </location>
</feature>
<dbReference type="InterPro" id="IPR017930">
    <property type="entry name" value="Myb_dom"/>
</dbReference>
<evidence type="ECO:0000259" key="2">
    <source>
        <dbReference type="PROSITE" id="PS50090"/>
    </source>
</evidence>
<dbReference type="GO" id="GO:0005634">
    <property type="term" value="C:nucleus"/>
    <property type="evidence" value="ECO:0007669"/>
    <property type="project" value="TreeGrafter"/>
</dbReference>
<dbReference type="InterPro" id="IPR050560">
    <property type="entry name" value="MYB_TF"/>
</dbReference>
<reference evidence="5" key="1">
    <citation type="journal article" date="2013" name="Nature">
        <title>Pan genome of the phytoplankton Emiliania underpins its global distribution.</title>
        <authorList>
            <person name="Read B.A."/>
            <person name="Kegel J."/>
            <person name="Klute M.J."/>
            <person name="Kuo A."/>
            <person name="Lefebvre S.C."/>
            <person name="Maumus F."/>
            <person name="Mayer C."/>
            <person name="Miller J."/>
            <person name="Monier A."/>
            <person name="Salamov A."/>
            <person name="Young J."/>
            <person name="Aguilar M."/>
            <person name="Claverie J.M."/>
            <person name="Frickenhaus S."/>
            <person name="Gonzalez K."/>
            <person name="Herman E.K."/>
            <person name="Lin Y.C."/>
            <person name="Napier J."/>
            <person name="Ogata H."/>
            <person name="Sarno A.F."/>
            <person name="Shmutz J."/>
            <person name="Schroeder D."/>
            <person name="de Vargas C."/>
            <person name="Verret F."/>
            <person name="von Dassow P."/>
            <person name="Valentin K."/>
            <person name="Van de Peer Y."/>
            <person name="Wheeler G."/>
            <person name="Dacks J.B."/>
            <person name="Delwiche C.F."/>
            <person name="Dyhrman S.T."/>
            <person name="Glockner G."/>
            <person name="John U."/>
            <person name="Richards T."/>
            <person name="Worden A.Z."/>
            <person name="Zhang X."/>
            <person name="Grigoriev I.V."/>
            <person name="Allen A.E."/>
            <person name="Bidle K."/>
            <person name="Borodovsky M."/>
            <person name="Bowler C."/>
            <person name="Brownlee C."/>
            <person name="Cock J.M."/>
            <person name="Elias M."/>
            <person name="Gladyshev V.N."/>
            <person name="Groth M."/>
            <person name="Guda C."/>
            <person name="Hadaegh A."/>
            <person name="Iglesias-Rodriguez M.D."/>
            <person name="Jenkins J."/>
            <person name="Jones B.M."/>
            <person name="Lawson T."/>
            <person name="Leese F."/>
            <person name="Lindquist E."/>
            <person name="Lobanov A."/>
            <person name="Lomsadze A."/>
            <person name="Malik S.B."/>
            <person name="Marsh M.E."/>
            <person name="Mackinder L."/>
            <person name="Mock T."/>
            <person name="Mueller-Roeber B."/>
            <person name="Pagarete A."/>
            <person name="Parker M."/>
            <person name="Probert I."/>
            <person name="Quesneville H."/>
            <person name="Raines C."/>
            <person name="Rensing S.A."/>
            <person name="Riano-Pachon D.M."/>
            <person name="Richier S."/>
            <person name="Rokitta S."/>
            <person name="Shiraiwa Y."/>
            <person name="Soanes D.M."/>
            <person name="van der Giezen M."/>
            <person name="Wahlund T.M."/>
            <person name="Williams B."/>
            <person name="Wilson W."/>
            <person name="Wolfe G."/>
            <person name="Wurch L.L."/>
        </authorList>
    </citation>
    <scope>NUCLEOTIDE SEQUENCE</scope>
</reference>
<evidence type="ECO:0000259" key="3">
    <source>
        <dbReference type="PROSITE" id="PS51294"/>
    </source>
</evidence>
<dbReference type="PANTHER" id="PTHR45614:SF25">
    <property type="entry name" value="MYB PROTEIN"/>
    <property type="match status" value="1"/>
</dbReference>
<dbReference type="CDD" id="cd00167">
    <property type="entry name" value="SANT"/>
    <property type="match status" value="2"/>
</dbReference>
<evidence type="ECO:0000313" key="4">
    <source>
        <dbReference type="EnsemblProtists" id="EOD20031"/>
    </source>
</evidence>
<feature type="domain" description="HTH myb-type" evidence="3">
    <location>
        <begin position="161"/>
        <end position="212"/>
    </location>
</feature>
<reference evidence="4" key="2">
    <citation type="submission" date="2024-10" db="UniProtKB">
        <authorList>
            <consortium name="EnsemblProtists"/>
        </authorList>
    </citation>
    <scope>IDENTIFICATION</scope>
</reference>
<dbReference type="RefSeq" id="XP_005772460.1">
    <property type="nucleotide sequence ID" value="XM_005772403.1"/>
</dbReference>
<dbReference type="Proteomes" id="UP000013827">
    <property type="component" value="Unassembled WGS sequence"/>
</dbReference>
<dbReference type="STRING" id="2903.R1EAL0"/>
<dbReference type="EnsemblProtists" id="EOD20031">
    <property type="protein sequence ID" value="EOD20031"/>
    <property type="gene ID" value="EMIHUDRAFT_208804"/>
</dbReference>
<dbReference type="HOGENOM" id="CLU_869967_0_0_1"/>
<dbReference type="eggNOG" id="KOG0048">
    <property type="taxonomic scope" value="Eukaryota"/>
</dbReference>
<feature type="region of interest" description="Disordered" evidence="1">
    <location>
        <begin position="238"/>
        <end position="262"/>
    </location>
</feature>
<dbReference type="PROSITE" id="PS51294">
    <property type="entry name" value="HTH_MYB"/>
    <property type="match status" value="2"/>
</dbReference>
<dbReference type="AlphaFoldDB" id="A0A0D3J946"/>
<dbReference type="GO" id="GO:0000981">
    <property type="term" value="F:DNA-binding transcription factor activity, RNA polymerase II-specific"/>
    <property type="evidence" value="ECO:0007669"/>
    <property type="project" value="TreeGrafter"/>
</dbReference>
<dbReference type="PROSITE" id="PS50090">
    <property type="entry name" value="MYB_LIKE"/>
    <property type="match status" value="2"/>
</dbReference>
<sequence length="320" mass="34949">MPVPPAFASPIKVPDSGDEQVIEGTYDSPPPSKEASQDFPSLLTLSKTSPIANHSPPLHVGGTAGDAPRVGSACDARGDSRGERADAESFPSLCIAAPSVKRRHSDIFDGCSFDWVLGPQSLGSRESLLPDSTDINLALEQLDSSFEDSAFDPDELIAAVIVRREWTAEEDKVIREGVLQFGKKWRRISLQLEERSDDAVRNRWSRIEASAQRERDGGGEAPDLNSPEAAVPLSALAAATEHQPKRRRSPPSSADLDPNTKRWTREQDAVILSSVREMGHNWGFIAGIMPGRSELSIRNRWQRLHSKQVEQGMAPVMVGS</sequence>
<protein>
    <submittedName>
        <fullName evidence="4">Uncharacterized protein</fullName>
    </submittedName>
</protein>
<dbReference type="InterPro" id="IPR001005">
    <property type="entry name" value="SANT/Myb"/>
</dbReference>
<dbReference type="Pfam" id="PF00249">
    <property type="entry name" value="Myb_DNA-binding"/>
    <property type="match status" value="2"/>
</dbReference>
<dbReference type="SMART" id="SM00717">
    <property type="entry name" value="SANT"/>
    <property type="match status" value="2"/>
</dbReference>
<dbReference type="InterPro" id="IPR009057">
    <property type="entry name" value="Homeodomain-like_sf"/>
</dbReference>
<dbReference type="Gene3D" id="1.10.10.60">
    <property type="entry name" value="Homeodomain-like"/>
    <property type="match status" value="2"/>
</dbReference>
<feature type="compositionally biased region" description="Polar residues" evidence="1">
    <location>
        <begin position="43"/>
        <end position="52"/>
    </location>
</feature>